<feature type="domain" description="VWFA" evidence="1">
    <location>
        <begin position="58"/>
        <end position="232"/>
    </location>
</feature>
<organism evidence="2 3">
    <name type="scientific">Pseudoduganella ginsengisoli</name>
    <dbReference type="NCBI Taxonomy" id="1462440"/>
    <lineage>
        <taxon>Bacteria</taxon>
        <taxon>Pseudomonadati</taxon>
        <taxon>Pseudomonadota</taxon>
        <taxon>Betaproteobacteria</taxon>
        <taxon>Burkholderiales</taxon>
        <taxon>Oxalobacteraceae</taxon>
        <taxon>Telluria group</taxon>
        <taxon>Pseudoduganella</taxon>
    </lineage>
</organism>
<evidence type="ECO:0000313" key="3">
    <source>
        <dbReference type="Proteomes" id="UP000484015"/>
    </source>
</evidence>
<dbReference type="SMART" id="SM00327">
    <property type="entry name" value="VWA"/>
    <property type="match status" value="1"/>
</dbReference>
<sequence>MHHDNSPLEIAMLADNLTLEVIPERPIFRNDHVSDIDIAIDIATKTVIGAESKHHAINLCIVLDRSGSMTGDKLNQAKNGCVAIYENLNSNDRFTVLAFDDEVVTVTNPQTPPNLIKERIMSLESGGSTNLSKGWYLGILELQTYATDKHINRLVLLSDGQATVGETKSSILGSESARARNEMGITTSTIGIGSDFEEEILSTLANESGGRFWFIEETKIEDIIKEEFSGALSVRLERPRVEVTLPEGVSLQRELNNLQKTANRYRTRPIKANDQFCFALQLRINPEKITSPDVTIKVSLYDNTDLIQEAFTILKLGSLEEYVNSAEDPRVAIAKAKYFASTSGEQINQEKDSSHITTRLEMLKTHNDFMKNLEEKLAGSTSMSWESMAEAEKSKAEEWMDFELTNLRSEIQESESLVCVDELIKLLNALGKQHLTTSLFNISSKYHYQRTSRYYCNDYHSIMDEQSVHGLLISALDVIAHAMEEIPDYHEELTGIHGRIHEQLEKLAN</sequence>
<dbReference type="OrthoDB" id="9781333at2"/>
<evidence type="ECO:0000313" key="2">
    <source>
        <dbReference type="EMBL" id="MTW05585.1"/>
    </source>
</evidence>
<dbReference type="PANTHER" id="PTHR10338:SF108">
    <property type="entry name" value="INTER-ALPHA-TRYPSIN INHIBITOR HEAVY CHAIN H4-LIKE PROTEIN"/>
    <property type="match status" value="1"/>
</dbReference>
<dbReference type="PROSITE" id="PS50234">
    <property type="entry name" value="VWFA"/>
    <property type="match status" value="1"/>
</dbReference>
<dbReference type="InterPro" id="IPR036465">
    <property type="entry name" value="vWFA_dom_sf"/>
</dbReference>
<dbReference type="Proteomes" id="UP000484015">
    <property type="component" value="Unassembled WGS sequence"/>
</dbReference>
<dbReference type="Gene3D" id="3.40.50.410">
    <property type="entry name" value="von Willebrand factor, type A domain"/>
    <property type="match status" value="1"/>
</dbReference>
<comment type="caution">
    <text evidence="2">The sequence shown here is derived from an EMBL/GenBank/DDBJ whole genome shotgun (WGS) entry which is preliminary data.</text>
</comment>
<dbReference type="EMBL" id="WNLA01000026">
    <property type="protein sequence ID" value="MTW05585.1"/>
    <property type="molecule type" value="Genomic_DNA"/>
</dbReference>
<evidence type="ECO:0000259" key="1">
    <source>
        <dbReference type="PROSITE" id="PS50234"/>
    </source>
</evidence>
<reference evidence="2 3" key="1">
    <citation type="submission" date="2019-11" db="EMBL/GenBank/DDBJ databases">
        <title>Type strains purchased from KCTC, JCM and DSMZ.</title>
        <authorList>
            <person name="Lu H."/>
        </authorList>
    </citation>
    <scope>NUCLEOTIDE SEQUENCE [LARGE SCALE GENOMIC DNA]</scope>
    <source>
        <strain evidence="2 3">KCTC 42409</strain>
    </source>
</reference>
<dbReference type="PANTHER" id="PTHR10338">
    <property type="entry name" value="INTER-ALPHA-TRYPSIN INHIBITOR HEAVY CHAIN FAMILY MEMBER"/>
    <property type="match status" value="1"/>
</dbReference>
<accession>A0A6L6Q7L6</accession>
<gene>
    <name evidence="2" type="ORF">GM668_26260</name>
</gene>
<dbReference type="Pfam" id="PF00092">
    <property type="entry name" value="VWA"/>
    <property type="match status" value="1"/>
</dbReference>
<dbReference type="InterPro" id="IPR002035">
    <property type="entry name" value="VWF_A"/>
</dbReference>
<proteinExistence type="predicted"/>
<keyword evidence="3" id="KW-1185">Reference proteome</keyword>
<protein>
    <submittedName>
        <fullName evidence="2">VWA domain-containing protein</fullName>
    </submittedName>
</protein>
<dbReference type="AlphaFoldDB" id="A0A6L6Q7L6"/>
<dbReference type="SUPFAM" id="SSF53300">
    <property type="entry name" value="vWA-like"/>
    <property type="match status" value="1"/>
</dbReference>
<name>A0A6L6Q7L6_9BURK</name>
<dbReference type="InterPro" id="IPR050934">
    <property type="entry name" value="ITIH"/>
</dbReference>